<comment type="subcellular location">
    <subcellularLocation>
        <location evidence="1">Cytoplasm</location>
        <location evidence="1">Cytoskeleton</location>
    </subcellularLocation>
</comment>
<dbReference type="InterPro" id="IPR052410">
    <property type="entry name" value="DRC5"/>
</dbReference>
<dbReference type="PANTHER" id="PTHR24107:SF27">
    <property type="entry name" value="DYNEIN REGULATORY COMPLEX SUBUNIT 5"/>
    <property type="match status" value="1"/>
</dbReference>
<dbReference type="Pfam" id="PF13516">
    <property type="entry name" value="LRR_6"/>
    <property type="match status" value="3"/>
</dbReference>
<dbReference type="PANTHER" id="PTHR24107">
    <property type="entry name" value="YNEIN REGULATORY COMPLEX SUBUNIT 5"/>
    <property type="match status" value="1"/>
</dbReference>
<dbReference type="Gene3D" id="3.80.10.10">
    <property type="entry name" value="Ribonuclease Inhibitor"/>
    <property type="match status" value="3"/>
</dbReference>
<feature type="region of interest" description="Disordered" evidence="4">
    <location>
        <begin position="51"/>
        <end position="75"/>
    </location>
</feature>
<evidence type="ECO:0008006" key="7">
    <source>
        <dbReference type="Google" id="ProtNLM"/>
    </source>
</evidence>
<keyword evidence="6" id="KW-1185">Reference proteome</keyword>
<reference evidence="5" key="1">
    <citation type="submission" date="2021-01" db="EMBL/GenBank/DDBJ databases">
        <title>A chromosome-scale assembly of European eel, Anguilla anguilla.</title>
        <authorList>
            <person name="Henkel C."/>
            <person name="Jong-Raadsen S.A."/>
            <person name="Dufour S."/>
            <person name="Weltzien F.-A."/>
            <person name="Palstra A.P."/>
            <person name="Pelster B."/>
            <person name="Spaink H.P."/>
            <person name="Van Den Thillart G.E."/>
            <person name="Jansen H."/>
            <person name="Zahm M."/>
            <person name="Klopp C."/>
            <person name="Cedric C."/>
            <person name="Louis A."/>
            <person name="Berthelot C."/>
            <person name="Parey E."/>
            <person name="Roest Crollius H."/>
            <person name="Montfort J."/>
            <person name="Robinson-Rechavi M."/>
            <person name="Bucao C."/>
            <person name="Bouchez O."/>
            <person name="Gislard M."/>
            <person name="Lluch J."/>
            <person name="Milhes M."/>
            <person name="Lampietro C."/>
            <person name="Lopez Roques C."/>
            <person name="Donnadieu C."/>
            <person name="Braasch I."/>
            <person name="Desvignes T."/>
            <person name="Postlethwait J."/>
            <person name="Bobe J."/>
            <person name="Guiguen Y."/>
            <person name="Dirks R."/>
        </authorList>
    </citation>
    <scope>NUCLEOTIDE SEQUENCE</scope>
    <source>
        <strain evidence="5">Tag_6206</strain>
        <tissue evidence="5">Liver</tissue>
    </source>
</reference>
<dbReference type="Proteomes" id="UP001044222">
    <property type="component" value="Unassembled WGS sequence"/>
</dbReference>
<protein>
    <recommendedName>
        <fullName evidence="7">T-complex-associated-testis-expressed 1</fullName>
    </recommendedName>
</protein>
<dbReference type="InterPro" id="IPR032675">
    <property type="entry name" value="LRR_dom_sf"/>
</dbReference>
<proteinExistence type="predicted"/>
<comment type="caution">
    <text evidence="5">The sequence shown here is derived from an EMBL/GenBank/DDBJ whole genome shotgun (WGS) entry which is preliminary data.</text>
</comment>
<evidence type="ECO:0000313" key="5">
    <source>
        <dbReference type="EMBL" id="KAG5846345.1"/>
    </source>
</evidence>
<dbReference type="EMBL" id="JAFIRN010000006">
    <property type="protein sequence ID" value="KAG5846345.1"/>
    <property type="molecule type" value="Genomic_DNA"/>
</dbReference>
<sequence>PGCRTVVQVLCCADARSGGCHDNDLLPEENGQDGKFWNTKAKIIEGQSKMCDTKEGSGRPLQMSPPLANQNPAADSRKMRRIIAEDPEWSLATVPLLTNLCLTHIIQNFEENPILEQLLPAHKAYVHARLSTALPLRVTANLISDEGYWQRCCECRWALNNASAYGGSWKRMFLERHLQGLIELFIPDVTDPAAVLEAAPHCRGFVRRLDVSQLLPPIRQPRAREEDEDEASDGGYDGPSLDHFDFSVLLPQLQNLEELHVVYRVSGCGMNFEWNLFEFTSRDCHSLAKALKSCKTLKVVRVHQSKVDDERCQVLVRSLLDHPALQELDLSHNLIGDRGAKAVGKLLGRCRLQRLTLCDNRIRGPGGQALAHALAKTSTLTALNLRLNFLGDEGGQAVAHALLKNRSLVTVHLGANQMTEPTAMVLSQVLAQNSVLRDINLSCNRLGVDGGKALEEGMSHNCSVLECDVRLTDMGQESEFSINQILQNNRNKARTKPLYQLHSP</sequence>
<dbReference type="SMART" id="SM00368">
    <property type="entry name" value="LRR_RI"/>
    <property type="match status" value="5"/>
</dbReference>
<evidence type="ECO:0000313" key="6">
    <source>
        <dbReference type="Proteomes" id="UP001044222"/>
    </source>
</evidence>
<dbReference type="AlphaFoldDB" id="A0A9D3RX31"/>
<feature type="non-terminal residue" evidence="5">
    <location>
        <position position="1"/>
    </location>
</feature>
<name>A0A9D3RX31_ANGAN</name>
<dbReference type="GO" id="GO:0005856">
    <property type="term" value="C:cytoskeleton"/>
    <property type="evidence" value="ECO:0007669"/>
    <property type="project" value="UniProtKB-SubCell"/>
</dbReference>
<evidence type="ECO:0000256" key="2">
    <source>
        <dbReference type="ARBA" id="ARBA00022490"/>
    </source>
</evidence>
<gene>
    <name evidence="5" type="ORF">ANANG_G00113950</name>
</gene>
<evidence type="ECO:0000256" key="4">
    <source>
        <dbReference type="SAM" id="MobiDB-lite"/>
    </source>
</evidence>
<organism evidence="5 6">
    <name type="scientific">Anguilla anguilla</name>
    <name type="common">European freshwater eel</name>
    <name type="synonym">Muraena anguilla</name>
    <dbReference type="NCBI Taxonomy" id="7936"/>
    <lineage>
        <taxon>Eukaryota</taxon>
        <taxon>Metazoa</taxon>
        <taxon>Chordata</taxon>
        <taxon>Craniata</taxon>
        <taxon>Vertebrata</taxon>
        <taxon>Euteleostomi</taxon>
        <taxon>Actinopterygii</taxon>
        <taxon>Neopterygii</taxon>
        <taxon>Teleostei</taxon>
        <taxon>Anguilliformes</taxon>
        <taxon>Anguillidae</taxon>
        <taxon>Anguilla</taxon>
    </lineage>
</organism>
<evidence type="ECO:0000256" key="1">
    <source>
        <dbReference type="ARBA" id="ARBA00004245"/>
    </source>
</evidence>
<dbReference type="SUPFAM" id="SSF52047">
    <property type="entry name" value="RNI-like"/>
    <property type="match status" value="1"/>
</dbReference>
<dbReference type="GO" id="GO:0007018">
    <property type="term" value="P:microtubule-based movement"/>
    <property type="evidence" value="ECO:0007669"/>
    <property type="project" value="TreeGrafter"/>
</dbReference>
<keyword evidence="3" id="KW-0206">Cytoskeleton</keyword>
<dbReference type="InterPro" id="IPR001611">
    <property type="entry name" value="Leu-rich_rpt"/>
</dbReference>
<keyword evidence="2" id="KW-0963">Cytoplasm</keyword>
<evidence type="ECO:0000256" key="3">
    <source>
        <dbReference type="ARBA" id="ARBA00023212"/>
    </source>
</evidence>
<accession>A0A9D3RX31</accession>